<keyword evidence="1" id="KW-0812">Transmembrane</keyword>
<gene>
    <name evidence="2" type="ORF">COV33_01515</name>
</gene>
<dbReference type="EMBL" id="PCXM01000028">
    <property type="protein sequence ID" value="PIR40117.1"/>
    <property type="molecule type" value="Genomic_DNA"/>
</dbReference>
<dbReference type="AlphaFoldDB" id="A0A2H0R0U3"/>
<accession>A0A2H0R0U3</accession>
<organism evidence="2 3">
    <name type="scientific">Candidatus Zambryskibacteria bacterium CG10_big_fil_rev_8_21_14_0_10_34_34</name>
    <dbReference type="NCBI Taxonomy" id="1975114"/>
    <lineage>
        <taxon>Bacteria</taxon>
        <taxon>Candidatus Zambryskiibacteriota</taxon>
    </lineage>
</organism>
<evidence type="ECO:0000313" key="2">
    <source>
        <dbReference type="EMBL" id="PIR40117.1"/>
    </source>
</evidence>
<sequence length="109" mass="12994">MNNNLKRRIMVRVYLEYAKNVIISYPDYFMLGFFIIISFISISFQSVLTNIPKNGLMPAFNFLVIAIRNTNWIIQTLIAGFFIRTAFFGIKQAYKNIRSFDWIITRFRY</sequence>
<reference evidence="2 3" key="1">
    <citation type="submission" date="2017-09" db="EMBL/GenBank/DDBJ databases">
        <title>Depth-based differentiation of microbial function through sediment-hosted aquifers and enrichment of novel symbionts in the deep terrestrial subsurface.</title>
        <authorList>
            <person name="Probst A.J."/>
            <person name="Ladd B."/>
            <person name="Jarett J.K."/>
            <person name="Geller-Mcgrath D.E."/>
            <person name="Sieber C.M."/>
            <person name="Emerson J.B."/>
            <person name="Anantharaman K."/>
            <person name="Thomas B.C."/>
            <person name="Malmstrom R."/>
            <person name="Stieglmeier M."/>
            <person name="Klingl A."/>
            <person name="Woyke T."/>
            <person name="Ryan C.M."/>
            <person name="Banfield J.F."/>
        </authorList>
    </citation>
    <scope>NUCLEOTIDE SEQUENCE [LARGE SCALE GENOMIC DNA]</scope>
    <source>
        <strain evidence="2">CG10_big_fil_rev_8_21_14_0_10_34_34</strain>
    </source>
</reference>
<dbReference type="Proteomes" id="UP000230828">
    <property type="component" value="Unassembled WGS sequence"/>
</dbReference>
<keyword evidence="1" id="KW-1133">Transmembrane helix</keyword>
<feature type="transmembrane region" description="Helical" evidence="1">
    <location>
        <begin position="28"/>
        <end position="52"/>
    </location>
</feature>
<evidence type="ECO:0000313" key="3">
    <source>
        <dbReference type="Proteomes" id="UP000230828"/>
    </source>
</evidence>
<keyword evidence="1" id="KW-0472">Membrane</keyword>
<feature type="transmembrane region" description="Helical" evidence="1">
    <location>
        <begin position="72"/>
        <end position="90"/>
    </location>
</feature>
<name>A0A2H0R0U3_9BACT</name>
<comment type="caution">
    <text evidence="2">The sequence shown here is derived from an EMBL/GenBank/DDBJ whole genome shotgun (WGS) entry which is preliminary data.</text>
</comment>
<proteinExistence type="predicted"/>
<protein>
    <submittedName>
        <fullName evidence="2">Uncharacterized protein</fullName>
    </submittedName>
</protein>
<evidence type="ECO:0000256" key="1">
    <source>
        <dbReference type="SAM" id="Phobius"/>
    </source>
</evidence>